<dbReference type="Pfam" id="PF03577">
    <property type="entry name" value="Peptidase_C69"/>
    <property type="match status" value="1"/>
</dbReference>
<comment type="similarity">
    <text evidence="1">Belongs to the peptidase C69 family. Secernin subfamily.</text>
</comment>
<dbReference type="InParanoid" id="A0A1E7EVV9"/>
<dbReference type="GO" id="GO:0070004">
    <property type="term" value="F:cysteine-type exopeptidase activity"/>
    <property type="evidence" value="ECO:0007669"/>
    <property type="project" value="InterPro"/>
</dbReference>
<dbReference type="GO" id="GO:0016805">
    <property type="term" value="F:dipeptidase activity"/>
    <property type="evidence" value="ECO:0007669"/>
    <property type="project" value="InterPro"/>
</dbReference>
<evidence type="ECO:0000256" key="2">
    <source>
        <dbReference type="SAM" id="SignalP"/>
    </source>
</evidence>
<keyword evidence="4" id="KW-1185">Reference proteome</keyword>
<dbReference type="Proteomes" id="UP000095751">
    <property type="component" value="Unassembled WGS sequence"/>
</dbReference>
<organism evidence="3 4">
    <name type="scientific">Fragilariopsis cylindrus CCMP1102</name>
    <dbReference type="NCBI Taxonomy" id="635003"/>
    <lineage>
        <taxon>Eukaryota</taxon>
        <taxon>Sar</taxon>
        <taxon>Stramenopiles</taxon>
        <taxon>Ochrophyta</taxon>
        <taxon>Bacillariophyta</taxon>
        <taxon>Bacillariophyceae</taxon>
        <taxon>Bacillariophycidae</taxon>
        <taxon>Bacillariales</taxon>
        <taxon>Bacillariaceae</taxon>
        <taxon>Fragilariopsis</taxon>
    </lineage>
</organism>
<feature type="chain" id="PRO_5009192410" evidence="2">
    <location>
        <begin position="19"/>
        <end position="585"/>
    </location>
</feature>
<dbReference type="OrthoDB" id="5175656at2759"/>
<reference evidence="3 4" key="1">
    <citation type="submission" date="2016-09" db="EMBL/GenBank/DDBJ databases">
        <title>Extensive genetic diversity and differential bi-allelic expression allows diatom success in the polar Southern Ocean.</title>
        <authorList>
            <consortium name="DOE Joint Genome Institute"/>
            <person name="Mock T."/>
            <person name="Otillar R.P."/>
            <person name="Strauss J."/>
            <person name="Dupont C."/>
            <person name="Frickenhaus S."/>
            <person name="Maumus F."/>
            <person name="Mcmullan M."/>
            <person name="Sanges R."/>
            <person name="Schmutz J."/>
            <person name="Toseland A."/>
            <person name="Valas R."/>
            <person name="Veluchamy A."/>
            <person name="Ward B.J."/>
            <person name="Allen A."/>
            <person name="Barry K."/>
            <person name="Falciatore A."/>
            <person name="Ferrante M."/>
            <person name="Fortunato A.E."/>
            <person name="Gloeckner G."/>
            <person name="Gruber A."/>
            <person name="Hipkin R."/>
            <person name="Janech M."/>
            <person name="Kroth P."/>
            <person name="Leese F."/>
            <person name="Lindquist E."/>
            <person name="Lyon B.R."/>
            <person name="Martin J."/>
            <person name="Mayer C."/>
            <person name="Parker M."/>
            <person name="Quesneville H."/>
            <person name="Raymond J."/>
            <person name="Uhlig C."/>
            <person name="Valentin K.U."/>
            <person name="Worden A.Z."/>
            <person name="Armbrust E.V."/>
            <person name="Bowler C."/>
            <person name="Green B."/>
            <person name="Moulton V."/>
            <person name="Van Oosterhout C."/>
            <person name="Grigoriev I."/>
        </authorList>
    </citation>
    <scope>NUCLEOTIDE SEQUENCE [LARGE SCALE GENOMIC DNA]</scope>
    <source>
        <strain evidence="3 4">CCMP1102</strain>
    </source>
</reference>
<evidence type="ECO:0000313" key="3">
    <source>
        <dbReference type="EMBL" id="OEU10101.1"/>
    </source>
</evidence>
<dbReference type="GO" id="GO:0006508">
    <property type="term" value="P:proteolysis"/>
    <property type="evidence" value="ECO:0007669"/>
    <property type="project" value="InterPro"/>
</dbReference>
<evidence type="ECO:0000313" key="4">
    <source>
        <dbReference type="Proteomes" id="UP000095751"/>
    </source>
</evidence>
<dbReference type="PANTHER" id="PTHR12994">
    <property type="entry name" value="SECERNIN"/>
    <property type="match status" value="1"/>
</dbReference>
<feature type="signal peptide" evidence="2">
    <location>
        <begin position="1"/>
        <end position="18"/>
    </location>
</feature>
<keyword evidence="2" id="KW-0732">Signal</keyword>
<proteinExistence type="inferred from homology"/>
<evidence type="ECO:0000256" key="1">
    <source>
        <dbReference type="ARBA" id="ARBA00005705"/>
    </source>
</evidence>
<dbReference type="AlphaFoldDB" id="A0A1E7EVV9"/>
<dbReference type="KEGG" id="fcy:FRACYDRAFT_247715"/>
<dbReference type="EMBL" id="KV784373">
    <property type="protein sequence ID" value="OEU10101.1"/>
    <property type="molecule type" value="Genomic_DNA"/>
</dbReference>
<protein>
    <submittedName>
        <fullName evidence="3">Peptidase_C69-domain-containing protein</fullName>
    </submittedName>
</protein>
<sequence>MSLISLSKLLLLFSLALSLFSSSKENSFVAVVEACSDVLVTPGASSKGDAMIGYNADDPALYGVLYHYPPTTNNNEDDNVDVYDWDTGKYLGEIPQVNETFNVVGNGNEYGLVIGESTFGGVEELAAQPGAIIDYGSLIYLTLQRAKTARTAIKTMVELMDTYGYASEGESISIADAIGEVWIMEVIGRGPTYSKMGAVWVARRVPDGMVTAHANQARITTFPRDDPENCLYSEDVVDVAVHYGLYPEHSNVSDFSFSDVYNPIAFSGARFSEARVWSMFSQIADTDGSFQMEYQDYAAGRNLNKRMPLFIQPYKKLSVSDVMDLMNSHYEGTELDATMDVGSGLFADVHRPRPLQWDYKGKMYFNERTIATERTGWNFVAQIRPNLPRELATLIWFAVDDSSTAPRVPVYASSTTIALPYEGKGTQQGVAGKLMKLDMSKAFWVQNMVSNLAYSRWDDAYPIVRSRIDEIHAKFQSQVDETDNTALAVYHSTSAAAAVEVVTNFSVLAGEKLHKEWLDFYGELFVRFRDFSTIEAEPDNTRCGCSVQQPGLTDRNKKRIVKETGSHYEVPHEDTRIGFDVESIY</sequence>
<dbReference type="PANTHER" id="PTHR12994:SF17">
    <property type="entry name" value="LD30995P"/>
    <property type="match status" value="1"/>
</dbReference>
<name>A0A1E7EVV9_9STRA</name>
<dbReference type="InterPro" id="IPR005322">
    <property type="entry name" value="Peptidase_C69"/>
</dbReference>
<accession>A0A1E7EVV9</accession>
<gene>
    <name evidence="3" type="ORF">FRACYDRAFT_247715</name>
</gene>